<evidence type="ECO:0000259" key="11">
    <source>
        <dbReference type="Pfam" id="PF00676"/>
    </source>
</evidence>
<keyword evidence="13" id="KW-1185">Reference proteome</keyword>
<dbReference type="Pfam" id="PF00676">
    <property type="entry name" value="E1_dh"/>
    <property type="match status" value="1"/>
</dbReference>
<dbReference type="Gene3D" id="3.40.50.970">
    <property type="match status" value="1"/>
</dbReference>
<evidence type="ECO:0000313" key="12">
    <source>
        <dbReference type="EMBL" id="MBC8587657.1"/>
    </source>
</evidence>
<sequence length="364" mass="41274">MHLEDYNPLDNTMYQIMDKSGEIVKSEDMPSFTDEELLYLYKTMLYVRIIDERALSYQRQGRMLTYAPNTGQEAAQIGSAYAMEKGDFLVPAFRELGAWLVRGVPLKNIYLYWYGNEWGSHMPDDVNVLPVSVPIGSQFQHAVGIGMANNIKGENNVAVAYVGDGGTSHGDFHEGLNFASVFKAPVVFIIQNNQYAISVPRKNQTASETLAQKAIAYGIPGILVDGNDIFAMYAATKEAIRRARNGEGPTLIEAYTYRFGPHTTSDDPTKYREDEEVESWRDKDPVVRFKNFLLDKGIITEEWEENIKKELDTGVAATFEDIEKNSVYEVDDIFKYHYATMPPHLEEQLNEYKVFLQGGKNHVK</sequence>
<keyword evidence="7 10" id="KW-0670">Pyruvate</keyword>
<reference evidence="12" key="1">
    <citation type="submission" date="2020-08" db="EMBL/GenBank/DDBJ databases">
        <title>Genome public.</title>
        <authorList>
            <person name="Liu C."/>
            <person name="Sun Q."/>
        </authorList>
    </citation>
    <scope>NUCLEOTIDE SEQUENCE</scope>
    <source>
        <strain evidence="12">BX21</strain>
    </source>
</reference>
<dbReference type="Proteomes" id="UP000601171">
    <property type="component" value="Unassembled WGS sequence"/>
</dbReference>
<dbReference type="PANTHER" id="PTHR43380:SF1">
    <property type="entry name" value="2-OXOISOVALERATE DEHYDROGENASE SUBUNIT ALPHA, MITOCHONDRIAL"/>
    <property type="match status" value="1"/>
</dbReference>
<evidence type="ECO:0000256" key="2">
    <source>
        <dbReference type="ARBA" id="ARBA00011870"/>
    </source>
</evidence>
<dbReference type="InterPro" id="IPR050771">
    <property type="entry name" value="Alpha-ketoacid_DH_E1_comp"/>
</dbReference>
<dbReference type="RefSeq" id="WP_262429111.1">
    <property type="nucleotide sequence ID" value="NZ_JACRTG010000016.1"/>
</dbReference>
<dbReference type="InterPro" id="IPR029061">
    <property type="entry name" value="THDP-binding"/>
</dbReference>
<proteinExistence type="predicted"/>
<evidence type="ECO:0000256" key="6">
    <source>
        <dbReference type="ARBA" id="ARBA00023052"/>
    </source>
</evidence>
<comment type="cofactor">
    <cofactor evidence="1 10">
        <name>thiamine diphosphate</name>
        <dbReference type="ChEBI" id="CHEBI:58937"/>
    </cofactor>
</comment>
<dbReference type="EMBL" id="JACRTG010000016">
    <property type="protein sequence ID" value="MBC8587657.1"/>
    <property type="molecule type" value="Genomic_DNA"/>
</dbReference>
<comment type="catalytic activity">
    <reaction evidence="9 10">
        <text>N(6)-[(R)-lipoyl]-L-lysyl-[protein] + pyruvate + H(+) = N(6)-[(R)-S(8)-acetyldihydrolipoyl]-L-lysyl-[protein] + CO2</text>
        <dbReference type="Rhea" id="RHEA:19189"/>
        <dbReference type="Rhea" id="RHEA-COMP:10474"/>
        <dbReference type="Rhea" id="RHEA-COMP:10478"/>
        <dbReference type="ChEBI" id="CHEBI:15361"/>
        <dbReference type="ChEBI" id="CHEBI:15378"/>
        <dbReference type="ChEBI" id="CHEBI:16526"/>
        <dbReference type="ChEBI" id="CHEBI:83099"/>
        <dbReference type="ChEBI" id="CHEBI:83111"/>
        <dbReference type="EC" id="1.2.4.1"/>
    </reaction>
</comment>
<comment type="subunit">
    <text evidence="2 10">Heterodimer of an alpha and a beta chain.</text>
</comment>
<feature type="domain" description="Dehydrogenase E1 component" evidence="11">
    <location>
        <begin position="41"/>
        <end position="325"/>
    </location>
</feature>
<evidence type="ECO:0000256" key="8">
    <source>
        <dbReference type="ARBA" id="ARBA00025211"/>
    </source>
</evidence>
<dbReference type="InterPro" id="IPR001017">
    <property type="entry name" value="DH_E1"/>
</dbReference>
<dbReference type="NCBIfam" id="TIGR03181">
    <property type="entry name" value="PDH_E1_alph_x"/>
    <property type="match status" value="1"/>
</dbReference>
<evidence type="ECO:0000256" key="4">
    <source>
        <dbReference type="ARBA" id="ARBA00014159"/>
    </source>
</evidence>
<dbReference type="GO" id="GO:0009083">
    <property type="term" value="P:branched-chain amino acid catabolic process"/>
    <property type="evidence" value="ECO:0007669"/>
    <property type="project" value="TreeGrafter"/>
</dbReference>
<comment type="function">
    <text evidence="8 10">The pyruvate dehydrogenase complex catalyzes the overall conversion of pyruvate to acetyl-CoA and CO(2). It contains multiple copies of three enzymatic components: pyruvate dehydrogenase (E1), dihydrolipoamide acetyltransferase (E2) and lipoamide dehydrogenase (E3).</text>
</comment>
<evidence type="ECO:0000256" key="9">
    <source>
        <dbReference type="ARBA" id="ARBA00051231"/>
    </source>
</evidence>
<protein>
    <recommendedName>
        <fullName evidence="4 10">Pyruvate dehydrogenase E1 component subunit alpha</fullName>
        <ecNumber evidence="3 10">1.2.4.1</ecNumber>
    </recommendedName>
</protein>
<evidence type="ECO:0000256" key="3">
    <source>
        <dbReference type="ARBA" id="ARBA00012281"/>
    </source>
</evidence>
<evidence type="ECO:0000256" key="5">
    <source>
        <dbReference type="ARBA" id="ARBA00023002"/>
    </source>
</evidence>
<dbReference type="SUPFAM" id="SSF52518">
    <property type="entry name" value="Thiamin diphosphate-binding fold (THDP-binding)"/>
    <property type="match status" value="1"/>
</dbReference>
<evidence type="ECO:0000313" key="13">
    <source>
        <dbReference type="Proteomes" id="UP000601171"/>
    </source>
</evidence>
<accession>A0A926EUC5</accession>
<dbReference type="PANTHER" id="PTHR43380">
    <property type="entry name" value="2-OXOISOVALERATE DEHYDROGENASE SUBUNIT ALPHA, MITOCHONDRIAL"/>
    <property type="match status" value="1"/>
</dbReference>
<dbReference type="EC" id="1.2.4.1" evidence="3 10"/>
<comment type="caution">
    <text evidence="12">The sequence shown here is derived from an EMBL/GenBank/DDBJ whole genome shotgun (WGS) entry which is preliminary data.</text>
</comment>
<evidence type="ECO:0000256" key="10">
    <source>
        <dbReference type="RuleBase" id="RU366007"/>
    </source>
</evidence>
<evidence type="ECO:0000256" key="7">
    <source>
        <dbReference type="ARBA" id="ARBA00023317"/>
    </source>
</evidence>
<evidence type="ECO:0000256" key="1">
    <source>
        <dbReference type="ARBA" id="ARBA00001964"/>
    </source>
</evidence>
<dbReference type="CDD" id="cd02000">
    <property type="entry name" value="TPP_E1_PDC_ADC_BCADC"/>
    <property type="match status" value="1"/>
</dbReference>
<keyword evidence="5 10" id="KW-0560">Oxidoreductase</keyword>
<organism evidence="12 13">
    <name type="scientific">Paratissierella segnis</name>
    <dbReference type="NCBI Taxonomy" id="2763679"/>
    <lineage>
        <taxon>Bacteria</taxon>
        <taxon>Bacillati</taxon>
        <taxon>Bacillota</taxon>
        <taxon>Tissierellia</taxon>
        <taxon>Tissierellales</taxon>
        <taxon>Tissierellaceae</taxon>
        <taxon>Paratissierella</taxon>
    </lineage>
</organism>
<dbReference type="AlphaFoldDB" id="A0A926EUC5"/>
<gene>
    <name evidence="12" type="primary">pdhA</name>
    <name evidence="12" type="ORF">H8707_05315</name>
</gene>
<keyword evidence="6 10" id="KW-0786">Thiamine pyrophosphate</keyword>
<dbReference type="InterPro" id="IPR017596">
    <property type="entry name" value="PdhA/BkdA"/>
</dbReference>
<dbReference type="GO" id="GO:0004739">
    <property type="term" value="F:pyruvate dehydrogenase (acetyl-transferring) activity"/>
    <property type="evidence" value="ECO:0007669"/>
    <property type="project" value="UniProtKB-UniRule"/>
</dbReference>
<name>A0A926EUC5_9FIRM</name>